<evidence type="ECO:0000256" key="2">
    <source>
        <dbReference type="SAM" id="MobiDB-lite"/>
    </source>
</evidence>
<evidence type="ECO:0000313" key="5">
    <source>
        <dbReference type="Proteomes" id="UP000187209"/>
    </source>
</evidence>
<organism evidence="4 5">
    <name type="scientific">Stentor coeruleus</name>
    <dbReference type="NCBI Taxonomy" id="5963"/>
    <lineage>
        <taxon>Eukaryota</taxon>
        <taxon>Sar</taxon>
        <taxon>Alveolata</taxon>
        <taxon>Ciliophora</taxon>
        <taxon>Postciliodesmatophora</taxon>
        <taxon>Heterotrichea</taxon>
        <taxon>Heterotrichida</taxon>
        <taxon>Stentoridae</taxon>
        <taxon>Stentor</taxon>
    </lineage>
</organism>
<dbReference type="Proteomes" id="UP000187209">
    <property type="component" value="Unassembled WGS sequence"/>
</dbReference>
<evidence type="ECO:0000313" key="4">
    <source>
        <dbReference type="EMBL" id="OMJ76662.1"/>
    </source>
</evidence>
<dbReference type="Pfam" id="PF25036">
    <property type="entry name" value="VPS13_VAB"/>
    <property type="match status" value="2"/>
</dbReference>
<dbReference type="GO" id="GO:0045053">
    <property type="term" value="P:protein retention in Golgi apparatus"/>
    <property type="evidence" value="ECO:0007669"/>
    <property type="project" value="TreeGrafter"/>
</dbReference>
<keyword evidence="5" id="KW-1185">Reference proteome</keyword>
<dbReference type="PROSITE" id="PS50003">
    <property type="entry name" value="PH_DOMAIN"/>
    <property type="match status" value="1"/>
</dbReference>
<dbReference type="InterPro" id="IPR056748">
    <property type="entry name" value="VPS13-like_C"/>
</dbReference>
<dbReference type="Pfam" id="PF25037">
    <property type="entry name" value="VPS13_C"/>
    <property type="match status" value="1"/>
</dbReference>
<evidence type="ECO:0000256" key="1">
    <source>
        <dbReference type="ARBA" id="ARBA00006545"/>
    </source>
</evidence>
<gene>
    <name evidence="4" type="ORF">SteCoe_23935</name>
</gene>
<dbReference type="OrthoDB" id="298113at2759"/>
<accession>A0A1R2BIQ8</accession>
<reference evidence="4 5" key="1">
    <citation type="submission" date="2016-11" db="EMBL/GenBank/DDBJ databases">
        <title>The macronuclear genome of Stentor coeruleus: a giant cell with tiny introns.</title>
        <authorList>
            <person name="Slabodnick M."/>
            <person name="Ruby J.G."/>
            <person name="Reiff S.B."/>
            <person name="Swart E.C."/>
            <person name="Gosai S."/>
            <person name="Prabakaran S."/>
            <person name="Witkowska E."/>
            <person name="Larue G.E."/>
            <person name="Fisher S."/>
            <person name="Freeman R.M."/>
            <person name="Gunawardena J."/>
            <person name="Chu W."/>
            <person name="Stover N.A."/>
            <person name="Gregory B.D."/>
            <person name="Nowacki M."/>
            <person name="Derisi J."/>
            <person name="Roy S.W."/>
            <person name="Marshall W.F."/>
            <person name="Sood P."/>
        </authorList>
    </citation>
    <scope>NUCLEOTIDE SEQUENCE [LARGE SCALE GENOMIC DNA]</scope>
    <source>
        <strain evidence="4">WM001</strain>
    </source>
</reference>
<comment type="similarity">
    <text evidence="1">Belongs to the VPS13 family.</text>
</comment>
<comment type="caution">
    <text evidence="4">The sequence shown here is derived from an EMBL/GenBank/DDBJ whole genome shotgun (WGS) entry which is preliminary data.</text>
</comment>
<feature type="domain" description="PH" evidence="3">
    <location>
        <begin position="2893"/>
        <end position="2924"/>
    </location>
</feature>
<name>A0A1R2BIQ8_9CILI</name>
<dbReference type="InterPro" id="IPR009543">
    <property type="entry name" value="VPS13_VAB"/>
</dbReference>
<feature type="compositionally biased region" description="Basic and acidic residues" evidence="2">
    <location>
        <begin position="2340"/>
        <end position="2350"/>
    </location>
</feature>
<dbReference type="GO" id="GO:0006623">
    <property type="term" value="P:protein targeting to vacuole"/>
    <property type="evidence" value="ECO:0007669"/>
    <property type="project" value="TreeGrafter"/>
</dbReference>
<dbReference type="EMBL" id="MPUH01000619">
    <property type="protein sequence ID" value="OMJ76662.1"/>
    <property type="molecule type" value="Genomic_DNA"/>
</dbReference>
<dbReference type="SUPFAM" id="SSF50729">
    <property type="entry name" value="PH domain-like"/>
    <property type="match status" value="1"/>
</dbReference>
<dbReference type="InterPro" id="IPR001849">
    <property type="entry name" value="PH_domain"/>
</dbReference>
<protein>
    <recommendedName>
        <fullName evidence="3">PH domain-containing protein</fullName>
    </recommendedName>
</protein>
<dbReference type="InterPro" id="IPR026847">
    <property type="entry name" value="VPS13"/>
</dbReference>
<proteinExistence type="inferred from homology"/>
<dbReference type="PANTHER" id="PTHR16166">
    <property type="entry name" value="VACUOLAR PROTEIN SORTING-ASSOCIATED PROTEIN VPS13"/>
    <property type="match status" value="1"/>
</dbReference>
<sequence>MNNPVAWCLAYLFNKYFSGFIKELSTEQIIVSLLKGDIKLGDLEIASKEIKSSGLELVKGSIKSFKLSIPWHKVIMGDNCVIKMEISNLNLEFTKSTIKNDHSDETTENKEKILEAYEEKIRSRRSSFNKILEALSTKFLNIEVVEFILSRLEIIINGIHVAIGGIESNLEFSISSLIVLPTDNNFDQFPDENTSIWNKIQGIGSLAISNPSVTLSDSLLQFKIITIEGVSIQLKSLTKDKMQDLNPFAKFKKNKFIDLNQMKVMTKEKILSLKFIKIYYSSKNYLWLGQSERDTEIDAKISISELDLWSNNEQFGKILEILDPKEKRQKRSAKEMWGKAREMVLNRVRMKSWLFITKKVLWRSVYKKLYAKYVLGIEPEVVKKPLAKENNEKPPSESDKNTTSINKYIQILIPEIEYQPTSKDTARQKPMSDIIPSFHFNCNCPVSKLEQALMADLERNLSTSEIIKYRQEEQDRYDFEQFEKSVKKSDILRGGLGKISNYFKTKGNIAIKRCADSKIVNIQIILSMEKINIRLKASKRLYLTIFIYQISLDEEWVFTEPIFRFRQTNYDWNSQTLIKIERIEIYDSLINDTKMIKPILNITGEIGIDIGMSLKHEYRSGFSVTASNKVTINIPDLYIFLVPNLAVGFQSFIKAFVPEISSLHTREDYLMDLLEPIQDFKINYKKESPLILTVNITKVEFYIACSYYNEDPAVKIVLGGVSMKSLSNKLTVDIKYMNFTAGKFGIFSEAAGLFMRSIFLTQGMKIINADSKTEVSLKTVQIDLSKEEFLSIFTVMNTWNKALAKEEAPEQIFKISLKAKWIEYTLQQVLSSLIVNVITVVINVSMKENMVQMIIKHIVYSQVGYFFETNSCLSAREVTVVHNDNGQTLLHLYSTETPITLSKIPTSNFLYRDPQAAFYIITQNIDKISKKYQNILCTTEFTFANFYVGIDLELMKWVFELKELLKEEQEGPPKHSVLVIQTKIIFHGNNYCVMFLNKQKPNYILTAESIIIVVDNYSNKSQTRVRMRNPELIDVSLESSIHSSILSPLQDDSFLDFNYISKISLKTSFAETLMEMRMNNTRITFLNRIILEFYDYIYNDFMGVFSSKQESQISDNNRQDSICLLFINSEMLIPRNSAIKDGFTLQFNCLQISNLKESPLQKTNNFKYEKDLEDKKSLNLKVDSPTLTKNQIQWRMQTRISEINRTIREKKIKNVSDIDPLAIKNIPSIEYDGLEVFYYDPDEHMPTEQSYKEPQNKQDSEISDEEENYLYYSDEDSDVNNEDSPKSLDKKSIGRELPILKNAESLPPLFKIMEPAFKYILNSPKEKIESLSSEKSDSENVLEEVKADYKIIFAGCRLVDYTGDPISVEEFELQFDIFNSQSPMRIFIANKKDAFKLKMYQDQYYIMMKSMQENFCELTNLSASNKIMEDKIWLEIEVVLADLHLYLYNATLAYVRDNNLLLNAIENYSSLCQIIIHKLGISVKMNENGSKAIEIASPNFKIFDDRFKSKFDFEDSPPLIYMYSDDPEYNYHCRSGIKSSIIDESSFKHQSKLSQPNAERIYNNLIISININSSKEILIDFSFAIFIIVPDFLSDLTHFFQSPFNPEIFTESENLVFIPDPNPPGMALIVNLEKIHFVFLSSHSEIDSIGLLLRFQTLSFDIAWGGDCNLGPGTMEVKTVIKLEGGHLIPVKYGFEFADSHYFDPVVEAYSLKINYMFHKPFKDANWVTSQVNIRSSKIEDFNLNLTFSGIATLKQVMNHLSMLSAEDNPYKCIATFERAVGKNNDKTEAENQLSVNLALYGASCKIFNDQMLPIIEANVREILSAYQQEKSINNCEANFIILMQVDYFNQKLMAWEPMIEEWGLEVQYSCTDGVSNINLSEYGNILQINISTALISTISDISPIIMNLTDSKSAQQVSLEPYQFENQTGLPIKILIKQNQWKDKIQEEMDEYGVFILRLEELNRKNTESDKRQRTMIYEKKTLDIEINPPDSSFRQRVFSHLKFRKVQNIGIDTPDTYFVDLGLSGERHDAGGQMKPMMKKQTHRKEHLGRISKRFLDEDEFIDHIERHGMEEISCLNFLKRKKKYQKRLAKGRIESNAEKEYHNKLSMIVDVQWKQELGQRLVILRSSISVINSIPTTLTIIFSKSDTIEDIVKDVVISPNGKISVPLLVACKGKINIRPSGLYEPSRVIRRGGDDIFSTNSLVLSGMDGIVDKDLLTRVEFTNKGEIELGFIALCCRSLSDQPWFYCALTVKKIANSNPVRRIEQVKTQANHQQKGLIGYKKKIPQAHVSDNEEEKYNDEEFHLEATSDETMLIITSIVSFTNALSKPCKFRAWTDNKRSDSEHSQEDNDLELPQGETDSELSQGETEHLYYLNFTKDEIKFKISIEGYSCSKPLVAQLLNIDKEQRYCIELNKEGVEDKKNLANSNLFLWVRCVEDENKCWRFTLHSPYWIINKTDLKLCYGEPRMFRKKKFSHQEEEVLKSEENKEPEVYDLNFQVEPKQKEIENLFASKIRKLSTRRTVRYSFEDMKKLSKILQGYNTRKEMALDTKAWKSISLFSYSRIISKLNVAVNLEDRMSKWSQNFSLTNSGTSGELSIEGLDGIQYDLGVTIEKGQGVFQLTNIITFRPLYILKNNFKRELLVKQIDVDKRKAWWSLKPNSEKPIYWYMSKSAKALSVAAGLGEGRETTKRWSGAFSVNELGEFIIRLPIDHIDGSQDEDQFLQVSVISSDPMIIIQFSESNHRIPYRLENYTDHEITYNQVLSTKSSMQPKKRILKPMFNNQPVTDKYAWDEENSPHVLCVNIGNASKNIDFDNFAKYSPIKIDEEKWIETVMKKKRKESKISLKMKKWVKPKLLVVTLAEKWLIIQDLKNPISLDFHCTKVIYISDKSFELRTCTKSIIFTGNNEEDALEWYEAIDQNIKHTGFSTQLYVNVSVELKGVTHVMKFENEDALKSEKHHSKCKMAKKEGEAIIDNESVHPLFHFHVEITDIGFSLVDQTPQERIYLYLHGLEVTFQKFENKNIGLHFSVTDLKIDNQQANSHIPVILNPYFNSKSNILQEKTIIFDIVAERLPELDNINWLRFMIAPLELKIDESIISNMIEYFTFIQKAFQITTDANETSSFEAPTHPILQNELQKFSTDFSTFLMLQLIQVPLISEQKDYTIEKRIYIHKLLLGPLEFCVTLDKDNVDTTRNKKTNFIQILADLGLALTSIESTELKLAGYKISNLLQPRSQFISSMINHYKSQGIRELYKIVGSVELLGNPFALINSLKAGVKEMFYDPAVALIESPNKFGESLLHGSVGLVRHTVHGLFKSVGTLTGGIGRFLTALTLDSKFQTKMRVLKNRRADNFGDKLKIGFKQLSYGFVQGITGLVTAPIEGIKQGGFPGLLKGIGKGIIGTVAKPTASIVGTVSDAFSGIGNIAKKKHNVRYTERSRYPRSFNSDRILRPYDETSSYGQFLLAKAKRAVTYEKILCLLEITYKKKIRVLIVSNISIYIIRRKDFHGIEIPKRYMENNPIIENHIIVINMNIKKEFGQDADLESFKSSHKKSLLNDLFVQFENYAKNSSQGTVQISLRGIGEDQREGELTLLLNSYKVIGTEVDAFNEV</sequence>
<feature type="region of interest" description="Disordered" evidence="2">
    <location>
        <begin position="2340"/>
        <end position="2366"/>
    </location>
</feature>
<dbReference type="PANTHER" id="PTHR16166:SF93">
    <property type="entry name" value="INTERMEMBRANE LIPID TRANSFER PROTEIN VPS13"/>
    <property type="match status" value="1"/>
</dbReference>
<feature type="compositionally biased region" description="Basic and acidic residues" evidence="2">
    <location>
        <begin position="1244"/>
        <end position="1260"/>
    </location>
</feature>
<feature type="region of interest" description="Disordered" evidence="2">
    <location>
        <begin position="1244"/>
        <end position="1264"/>
    </location>
</feature>
<evidence type="ECO:0000259" key="3">
    <source>
        <dbReference type="PROSITE" id="PS50003"/>
    </source>
</evidence>